<feature type="transmembrane region" description="Helical" evidence="1">
    <location>
        <begin position="36"/>
        <end position="55"/>
    </location>
</feature>
<gene>
    <name evidence="2" type="ORF">AALT52_06750</name>
</gene>
<organism evidence="2 3">
    <name type="scientific">Ligilactobacillus faecis</name>
    <dbReference type="NCBI Taxonomy" id="762833"/>
    <lineage>
        <taxon>Bacteria</taxon>
        <taxon>Bacillati</taxon>
        <taxon>Bacillota</taxon>
        <taxon>Bacilli</taxon>
        <taxon>Lactobacillales</taxon>
        <taxon>Lactobacillaceae</taxon>
        <taxon>Ligilactobacillus</taxon>
    </lineage>
</organism>
<feature type="transmembrane region" description="Helical" evidence="1">
    <location>
        <begin position="12"/>
        <end position="30"/>
    </location>
</feature>
<dbReference type="EMBL" id="JBCLUF010000022">
    <property type="protein sequence ID" value="MEY8662581.1"/>
    <property type="molecule type" value="Genomic_DNA"/>
</dbReference>
<keyword evidence="1" id="KW-1133">Transmembrane helix</keyword>
<reference evidence="2 3" key="1">
    <citation type="submission" date="2024-03" db="EMBL/GenBank/DDBJ databases">
        <title>Mouse gut bacterial collection (mGBC) of GemPharmatech.</title>
        <authorList>
            <person name="He Y."/>
            <person name="Dong L."/>
            <person name="Wu D."/>
            <person name="Gao X."/>
            <person name="Lin Z."/>
        </authorList>
    </citation>
    <scope>NUCLEOTIDE SEQUENCE [LARGE SCALE GENOMIC DNA]</scope>
    <source>
        <strain evidence="2 3">15-30</strain>
    </source>
</reference>
<feature type="transmembrane region" description="Helical" evidence="1">
    <location>
        <begin position="127"/>
        <end position="145"/>
    </location>
</feature>
<keyword evidence="1" id="KW-0472">Membrane</keyword>
<protein>
    <recommendedName>
        <fullName evidence="4">DUF3899 domain-containing protein</fullName>
    </recommendedName>
</protein>
<evidence type="ECO:0000313" key="3">
    <source>
        <dbReference type="Proteomes" id="UP001565236"/>
    </source>
</evidence>
<evidence type="ECO:0000313" key="2">
    <source>
        <dbReference type="EMBL" id="MEY8662581.1"/>
    </source>
</evidence>
<evidence type="ECO:0008006" key="4">
    <source>
        <dbReference type="Google" id="ProtNLM"/>
    </source>
</evidence>
<accession>A0ABV4DT60</accession>
<keyword evidence="3" id="KW-1185">Reference proteome</keyword>
<sequence>MFAKIRFVSRFLHYSLISLLCLAFVLWYDTPTNFKVTPLTCYFILTACLLPFFRFKFPHYFSSDRSEQFVSYRKRALDLYHQDKAAHHPRGRWSTKGVLTDPYEFTNPYTQDYDESLNWIYRLVKPLLLSLLFILFAPLFFLYAWRKTRRR</sequence>
<evidence type="ECO:0000256" key="1">
    <source>
        <dbReference type="SAM" id="Phobius"/>
    </source>
</evidence>
<dbReference type="RefSeq" id="WP_369942229.1">
    <property type="nucleotide sequence ID" value="NZ_JBCLUF010000022.1"/>
</dbReference>
<dbReference type="Proteomes" id="UP001565236">
    <property type="component" value="Unassembled WGS sequence"/>
</dbReference>
<name>A0ABV4DT60_9LACO</name>
<proteinExistence type="predicted"/>
<keyword evidence="1" id="KW-0812">Transmembrane</keyword>
<comment type="caution">
    <text evidence="2">The sequence shown here is derived from an EMBL/GenBank/DDBJ whole genome shotgun (WGS) entry which is preliminary data.</text>
</comment>